<comment type="caution">
    <text evidence="2">The sequence shown here is derived from an EMBL/GenBank/DDBJ whole genome shotgun (WGS) entry which is preliminary data.</text>
</comment>
<feature type="region of interest" description="Disordered" evidence="1">
    <location>
        <begin position="199"/>
        <end position="243"/>
    </location>
</feature>
<dbReference type="AlphaFoldDB" id="A0A133URW6"/>
<accession>A0A133URW6</accession>
<proteinExistence type="predicted"/>
<gene>
    <name evidence="2" type="ORF">AKJ37_04110</name>
</gene>
<evidence type="ECO:0000313" key="2">
    <source>
        <dbReference type="EMBL" id="KXA96933.1"/>
    </source>
</evidence>
<reference evidence="2 3" key="1">
    <citation type="journal article" date="2016" name="Sci. Rep.">
        <title>Metabolic traits of an uncultured archaeal lineage -MSBL1- from brine pools of the Red Sea.</title>
        <authorList>
            <person name="Mwirichia R."/>
            <person name="Alam I."/>
            <person name="Rashid M."/>
            <person name="Vinu M."/>
            <person name="Ba-Alawi W."/>
            <person name="Anthony Kamau A."/>
            <person name="Kamanda Ngugi D."/>
            <person name="Goker M."/>
            <person name="Klenk H.P."/>
            <person name="Bajic V."/>
            <person name="Stingl U."/>
        </authorList>
    </citation>
    <scope>NUCLEOTIDE SEQUENCE [LARGE SCALE GENOMIC DNA]</scope>
    <source>
        <strain evidence="2">SCGC-AAA259I09</strain>
    </source>
</reference>
<dbReference type="Proteomes" id="UP000070463">
    <property type="component" value="Unassembled WGS sequence"/>
</dbReference>
<evidence type="ECO:0000256" key="1">
    <source>
        <dbReference type="SAM" id="MobiDB-lite"/>
    </source>
</evidence>
<feature type="region of interest" description="Disordered" evidence="1">
    <location>
        <begin position="102"/>
        <end position="167"/>
    </location>
</feature>
<keyword evidence="3" id="KW-1185">Reference proteome</keyword>
<evidence type="ECO:0000313" key="3">
    <source>
        <dbReference type="Proteomes" id="UP000070463"/>
    </source>
</evidence>
<dbReference type="EMBL" id="LHXR01000052">
    <property type="protein sequence ID" value="KXA96933.1"/>
    <property type="molecule type" value="Genomic_DNA"/>
</dbReference>
<protein>
    <submittedName>
        <fullName evidence="2">Uncharacterized protein</fullName>
    </submittedName>
</protein>
<organism evidence="2 3">
    <name type="scientific">candidate division MSBL1 archaeon SCGC-AAA259I09</name>
    <dbReference type="NCBI Taxonomy" id="1698267"/>
    <lineage>
        <taxon>Archaea</taxon>
        <taxon>Methanobacteriati</taxon>
        <taxon>Methanobacteriota</taxon>
        <taxon>candidate division MSBL1</taxon>
    </lineage>
</organism>
<feature type="compositionally biased region" description="Basic and acidic residues" evidence="1">
    <location>
        <begin position="206"/>
        <end position="227"/>
    </location>
</feature>
<sequence length="243" mass="27773">MNGWVSTPPGEPFEGKARPPVDLFAGEIWGRSPGVGPRRKSFKYPFLEKVICCKRFREKSVGVWYGEAGPGLPAATSFLREKRRPLRFSPLAFPVSRFPSRHLPSQPRFNRREGKRRRGFSTRFENSPGEKKEKRQSALPPQPRKKKEPHHPTATTRGRFPAPGHPEKAAPFRGRICAVVLVPFAFTTLFHFPVSLWSRRTPSQSRSDKETVGKGEMREMREMRDRPPPIVYRSPAHRSPLIA</sequence>
<name>A0A133URW6_9EURY</name>